<dbReference type="Proteomes" id="UP001457282">
    <property type="component" value="Unassembled WGS sequence"/>
</dbReference>
<sequence>MLHVATILYRYRHSPTSGSEVAHYHWRPRSVLSPTKHHGYKAPIHNQALAVPSCTDKTRPGVPTTSLPSATLETSPDPVPVPTDVVGTGMPPVAPGLPLSDRSH</sequence>
<name>A0AAW1X195_RUBAR</name>
<evidence type="ECO:0000313" key="3">
    <source>
        <dbReference type="Proteomes" id="UP001457282"/>
    </source>
</evidence>
<evidence type="ECO:0000313" key="2">
    <source>
        <dbReference type="EMBL" id="KAK9930085.1"/>
    </source>
</evidence>
<proteinExistence type="predicted"/>
<keyword evidence="3" id="KW-1185">Reference proteome</keyword>
<accession>A0AAW1X195</accession>
<feature type="region of interest" description="Disordered" evidence="1">
    <location>
        <begin position="53"/>
        <end position="104"/>
    </location>
</feature>
<protein>
    <submittedName>
        <fullName evidence="2">Uncharacterized protein</fullName>
    </submittedName>
</protein>
<comment type="caution">
    <text evidence="2">The sequence shown here is derived from an EMBL/GenBank/DDBJ whole genome shotgun (WGS) entry which is preliminary data.</text>
</comment>
<feature type="compositionally biased region" description="Polar residues" evidence="1">
    <location>
        <begin position="63"/>
        <end position="74"/>
    </location>
</feature>
<dbReference type="EMBL" id="JBEDUW010000005">
    <property type="protein sequence ID" value="KAK9930085.1"/>
    <property type="molecule type" value="Genomic_DNA"/>
</dbReference>
<evidence type="ECO:0000256" key="1">
    <source>
        <dbReference type="SAM" id="MobiDB-lite"/>
    </source>
</evidence>
<feature type="compositionally biased region" description="Low complexity" evidence="1">
    <location>
        <begin position="82"/>
        <end position="91"/>
    </location>
</feature>
<organism evidence="2 3">
    <name type="scientific">Rubus argutus</name>
    <name type="common">Southern blackberry</name>
    <dbReference type="NCBI Taxonomy" id="59490"/>
    <lineage>
        <taxon>Eukaryota</taxon>
        <taxon>Viridiplantae</taxon>
        <taxon>Streptophyta</taxon>
        <taxon>Embryophyta</taxon>
        <taxon>Tracheophyta</taxon>
        <taxon>Spermatophyta</taxon>
        <taxon>Magnoliopsida</taxon>
        <taxon>eudicotyledons</taxon>
        <taxon>Gunneridae</taxon>
        <taxon>Pentapetalae</taxon>
        <taxon>rosids</taxon>
        <taxon>fabids</taxon>
        <taxon>Rosales</taxon>
        <taxon>Rosaceae</taxon>
        <taxon>Rosoideae</taxon>
        <taxon>Rosoideae incertae sedis</taxon>
        <taxon>Rubus</taxon>
    </lineage>
</organism>
<dbReference type="AlphaFoldDB" id="A0AAW1X195"/>
<reference evidence="2 3" key="1">
    <citation type="journal article" date="2023" name="G3 (Bethesda)">
        <title>A chromosome-length genome assembly and annotation of blackberry (Rubus argutus, cv. 'Hillquist').</title>
        <authorList>
            <person name="Bruna T."/>
            <person name="Aryal R."/>
            <person name="Dudchenko O."/>
            <person name="Sargent D.J."/>
            <person name="Mead D."/>
            <person name="Buti M."/>
            <person name="Cavallini A."/>
            <person name="Hytonen T."/>
            <person name="Andres J."/>
            <person name="Pham M."/>
            <person name="Weisz D."/>
            <person name="Mascagni F."/>
            <person name="Usai G."/>
            <person name="Natali L."/>
            <person name="Bassil N."/>
            <person name="Fernandez G.E."/>
            <person name="Lomsadze A."/>
            <person name="Armour M."/>
            <person name="Olukolu B."/>
            <person name="Poorten T."/>
            <person name="Britton C."/>
            <person name="Davik J."/>
            <person name="Ashrafi H."/>
            <person name="Aiden E.L."/>
            <person name="Borodovsky M."/>
            <person name="Worthington M."/>
        </authorList>
    </citation>
    <scope>NUCLEOTIDE SEQUENCE [LARGE SCALE GENOMIC DNA]</scope>
    <source>
        <strain evidence="2">PI 553951</strain>
    </source>
</reference>
<gene>
    <name evidence="2" type="ORF">M0R45_027142</name>
</gene>